<comment type="catalytic activity">
    <reaction evidence="4">
        <text>a 4-saturated-(3S)-3-hydroxyacyl-CoA = a (3E)-enoyl-CoA + H2O</text>
        <dbReference type="Rhea" id="RHEA:20724"/>
        <dbReference type="ChEBI" id="CHEBI:15377"/>
        <dbReference type="ChEBI" id="CHEBI:58521"/>
        <dbReference type="ChEBI" id="CHEBI:137480"/>
        <dbReference type="EC" id="4.2.1.17"/>
    </reaction>
</comment>
<comment type="similarity">
    <text evidence="1">Belongs to the enoyl-CoA hydratase/isomerase family.</text>
</comment>
<gene>
    <name evidence="5" type="ORF">ACFYXQ_33460</name>
</gene>
<keyword evidence="6" id="KW-1185">Reference proteome</keyword>
<dbReference type="InterPro" id="IPR029045">
    <property type="entry name" value="ClpP/crotonase-like_dom_sf"/>
</dbReference>
<keyword evidence="2" id="KW-0456">Lyase</keyword>
<dbReference type="InterPro" id="IPR001753">
    <property type="entry name" value="Enoyl-CoA_hydra/iso"/>
</dbReference>
<dbReference type="SUPFAM" id="SSF52096">
    <property type="entry name" value="ClpP/crotonase"/>
    <property type="match status" value="1"/>
</dbReference>
<evidence type="ECO:0000256" key="3">
    <source>
        <dbReference type="ARBA" id="ARBA00023709"/>
    </source>
</evidence>
<dbReference type="Pfam" id="PF00378">
    <property type="entry name" value="ECH_1"/>
    <property type="match status" value="1"/>
</dbReference>
<dbReference type="PANTHER" id="PTHR11941:SF54">
    <property type="entry name" value="ENOYL-COA HYDRATASE, MITOCHONDRIAL"/>
    <property type="match status" value="1"/>
</dbReference>
<comment type="caution">
    <text evidence="5">The sequence shown here is derived from an EMBL/GenBank/DDBJ whole genome shotgun (WGS) entry which is preliminary data.</text>
</comment>
<proteinExistence type="inferred from homology"/>
<evidence type="ECO:0000313" key="5">
    <source>
        <dbReference type="EMBL" id="MFF3572688.1"/>
    </source>
</evidence>
<dbReference type="Gene3D" id="1.10.12.10">
    <property type="entry name" value="Lyase 2-enoyl-coa Hydratase, Chain A, domain 2"/>
    <property type="match status" value="1"/>
</dbReference>
<organism evidence="5 6">
    <name type="scientific">Nocardia jiangxiensis</name>
    <dbReference type="NCBI Taxonomy" id="282685"/>
    <lineage>
        <taxon>Bacteria</taxon>
        <taxon>Bacillati</taxon>
        <taxon>Actinomycetota</taxon>
        <taxon>Actinomycetes</taxon>
        <taxon>Mycobacteriales</taxon>
        <taxon>Nocardiaceae</taxon>
        <taxon>Nocardia</taxon>
    </lineage>
</organism>
<dbReference type="CDD" id="cd06558">
    <property type="entry name" value="crotonase-like"/>
    <property type="match status" value="1"/>
</dbReference>
<evidence type="ECO:0000256" key="1">
    <source>
        <dbReference type="ARBA" id="ARBA00005254"/>
    </source>
</evidence>
<evidence type="ECO:0000256" key="2">
    <source>
        <dbReference type="ARBA" id="ARBA00023239"/>
    </source>
</evidence>
<comment type="catalytic activity">
    <reaction evidence="3">
        <text>a (3S)-3-hydroxyacyl-CoA = a (2E)-enoyl-CoA + H2O</text>
        <dbReference type="Rhea" id="RHEA:16105"/>
        <dbReference type="ChEBI" id="CHEBI:15377"/>
        <dbReference type="ChEBI" id="CHEBI:57318"/>
        <dbReference type="ChEBI" id="CHEBI:58856"/>
        <dbReference type="EC" id="4.2.1.17"/>
    </reaction>
</comment>
<dbReference type="Proteomes" id="UP001601992">
    <property type="component" value="Unassembled WGS sequence"/>
</dbReference>
<dbReference type="InterPro" id="IPR014748">
    <property type="entry name" value="Enoyl-CoA_hydra_C"/>
</dbReference>
<protein>
    <submittedName>
        <fullName evidence="5">Enoyl-CoA hydratase/isomerase family protein</fullName>
    </submittedName>
</protein>
<sequence>MAELAQDVVTWETVEPGITVVTLQRPPANALGIPLLDGLHLAMDAAEKAGGVKVMVIGSALPGFFAAGADIKHLSTIDAETFTAYGDRMREVNDRLAAAPWISIAAVDGVALGGGLELAMACTLRVAGPGGRFGLPEVKLGLIPGAGGTQRLPRLVGRGRALDIMLTARQVEAEEAFRIGLVDRLTDGPATEAALAWARGLLGPSLPAQLAVVRTVDAAFDLPLAQGARYEVDQIQALFEDGEAAEGITAFVEKRKPQFR</sequence>
<dbReference type="RefSeq" id="WP_040831394.1">
    <property type="nucleotide sequence ID" value="NZ_JBIAQY010000014.1"/>
</dbReference>
<dbReference type="Gene3D" id="3.90.226.10">
    <property type="entry name" value="2-enoyl-CoA Hydratase, Chain A, domain 1"/>
    <property type="match status" value="1"/>
</dbReference>
<dbReference type="EMBL" id="JBIAQY010000014">
    <property type="protein sequence ID" value="MFF3572688.1"/>
    <property type="molecule type" value="Genomic_DNA"/>
</dbReference>
<evidence type="ECO:0000256" key="4">
    <source>
        <dbReference type="ARBA" id="ARBA00023717"/>
    </source>
</evidence>
<name>A0ABW6S8S6_9NOCA</name>
<accession>A0ABW6S8S6</accession>
<dbReference type="PANTHER" id="PTHR11941">
    <property type="entry name" value="ENOYL-COA HYDRATASE-RELATED"/>
    <property type="match status" value="1"/>
</dbReference>
<evidence type="ECO:0000313" key="6">
    <source>
        <dbReference type="Proteomes" id="UP001601992"/>
    </source>
</evidence>
<reference evidence="5 6" key="1">
    <citation type="submission" date="2024-10" db="EMBL/GenBank/DDBJ databases">
        <title>The Natural Products Discovery Center: Release of the First 8490 Sequenced Strains for Exploring Actinobacteria Biosynthetic Diversity.</title>
        <authorList>
            <person name="Kalkreuter E."/>
            <person name="Kautsar S.A."/>
            <person name="Yang D."/>
            <person name="Bader C.D."/>
            <person name="Teijaro C.N."/>
            <person name="Fluegel L."/>
            <person name="Davis C.M."/>
            <person name="Simpson J.R."/>
            <person name="Lauterbach L."/>
            <person name="Steele A.D."/>
            <person name="Gui C."/>
            <person name="Meng S."/>
            <person name="Li G."/>
            <person name="Viehrig K."/>
            <person name="Ye F."/>
            <person name="Su P."/>
            <person name="Kiefer A.F."/>
            <person name="Nichols A."/>
            <person name="Cepeda A.J."/>
            <person name="Yan W."/>
            <person name="Fan B."/>
            <person name="Jiang Y."/>
            <person name="Adhikari A."/>
            <person name="Zheng C.-J."/>
            <person name="Schuster L."/>
            <person name="Cowan T.M."/>
            <person name="Smanski M.J."/>
            <person name="Chevrette M.G."/>
            <person name="De Carvalho L.P.S."/>
            <person name="Shen B."/>
        </authorList>
    </citation>
    <scope>NUCLEOTIDE SEQUENCE [LARGE SCALE GENOMIC DNA]</scope>
    <source>
        <strain evidence="5 6">NPDC002593</strain>
    </source>
</reference>